<feature type="repeat" description="TPR" evidence="1">
    <location>
        <begin position="386"/>
        <end position="419"/>
    </location>
</feature>
<dbReference type="Proteomes" id="UP001222770">
    <property type="component" value="Unassembled WGS sequence"/>
</dbReference>
<dbReference type="SUPFAM" id="SSF48452">
    <property type="entry name" value="TPR-like"/>
    <property type="match status" value="2"/>
</dbReference>
<keyword evidence="1" id="KW-0802">TPR repeat</keyword>
<dbReference type="InterPro" id="IPR011990">
    <property type="entry name" value="TPR-like_helical_dom_sf"/>
</dbReference>
<comment type="caution">
    <text evidence="2">The sequence shown here is derived from an EMBL/GenBank/DDBJ whole genome shotgun (WGS) entry which is preliminary data.</text>
</comment>
<evidence type="ECO:0000313" key="2">
    <source>
        <dbReference type="EMBL" id="MDF8332083.1"/>
    </source>
</evidence>
<organism evidence="2 3">
    <name type="scientific">Novosphingobium cyanobacteriorum</name>
    <dbReference type="NCBI Taxonomy" id="3024215"/>
    <lineage>
        <taxon>Bacteria</taxon>
        <taxon>Pseudomonadati</taxon>
        <taxon>Pseudomonadota</taxon>
        <taxon>Alphaproteobacteria</taxon>
        <taxon>Sphingomonadales</taxon>
        <taxon>Sphingomonadaceae</taxon>
        <taxon>Novosphingobium</taxon>
    </lineage>
</organism>
<dbReference type="EMBL" id="JAROCY010000002">
    <property type="protein sequence ID" value="MDF8332083.1"/>
    <property type="molecule type" value="Genomic_DNA"/>
</dbReference>
<keyword evidence="3" id="KW-1185">Reference proteome</keyword>
<name>A0ABT6CDS8_9SPHN</name>
<dbReference type="InterPro" id="IPR019734">
    <property type="entry name" value="TPR_rpt"/>
</dbReference>
<sequence length="831" mass="92344">MSKISITPVGTCRINTPLRRGATRYPVQLDLARIYGFIHTSREAVQQLQFRAGELEFPADVAPILLRPGYDPATEPPQGNADITIVEISTHKSYTIDGIAVQSNYLSRHFSDFLASPQRARAFWNLAMRGDRMEIEAYLNQPNIARFVSAADRSLLERMSYRLQTADEVTADMATITDMLGKDKVLFVTHINARTADGDLIASRDKVIRWVKKAAQHIGVECFDPTDLMLEFGQERALEREGADLMHGTNPFYDRWYSHVQRTYLLPQFDLDAGADAGGQSLHSAHLTETISAAMEFDDFFGGTRQLFSALRAYPDYVPLKLLHGRVLEQIGDYDGARAVLGPLSDSEEMTAEVRQSLMRALLETGDNAGALALARQMLADEYENEHIYEAAGRAAEGLGELDEAIRYRKLAFRLDPTNHAAGLAVLNAYRTRANLENFQPWLEELITLTEAAGNAASAKALAEWALGQRERDVLGRALLVLARKDMAYLPSLIEDIVASGMEEAMVSTAAAIGALPNLTDKTSKTLGQLAVVWAEKAVAHLAEERFLDAHTFSSACLSMQPRNTTAIKVQRAVVNELRTQVRAARGDGAKILALVEDAGELVLQHKSLAMPFAAALVDQQRLAEAEDVYLRLLRNAPDDHEIATSYAQTASLNGNYHIALETFGRLSELTEDPGLWVTKRVQRFMDIARTRGLRQVKLLTGEERFAEAIKVARLLQRYAGAGERAEEELGRVRKTLRAYLRRLEDDGLTPETALRVLEMMLSIEPNDASALRRAALEAMKVQDYAKALDFWERLDVLMPDNATVQQSIKRCHIYLHRQGKGARNAAVLAA</sequence>
<proteinExistence type="predicted"/>
<reference evidence="2 3" key="1">
    <citation type="submission" date="2023-03" db="EMBL/GenBank/DDBJ databases">
        <title>Novosphingobium cyanobacteriorum sp. nov., isolated from a eutrophic reservoir during the Microcystis bloom period.</title>
        <authorList>
            <person name="Kang M."/>
            <person name="Le V."/>
            <person name="Ko S.-R."/>
            <person name="Lee S.-A."/>
            <person name="Ahn C.-Y."/>
        </authorList>
    </citation>
    <scope>NUCLEOTIDE SEQUENCE [LARGE SCALE GENOMIC DNA]</scope>
    <source>
        <strain evidence="2 3">HBC54</strain>
    </source>
</reference>
<evidence type="ECO:0000256" key="1">
    <source>
        <dbReference type="PROSITE-ProRule" id="PRU00339"/>
    </source>
</evidence>
<protein>
    <recommendedName>
        <fullName evidence="4">Tetratricopeptide repeat protein</fullName>
    </recommendedName>
</protein>
<evidence type="ECO:0008006" key="4">
    <source>
        <dbReference type="Google" id="ProtNLM"/>
    </source>
</evidence>
<dbReference type="PROSITE" id="PS50005">
    <property type="entry name" value="TPR"/>
    <property type="match status" value="1"/>
</dbReference>
<dbReference type="RefSeq" id="WP_277275245.1">
    <property type="nucleotide sequence ID" value="NZ_JAROCY010000002.1"/>
</dbReference>
<dbReference type="Gene3D" id="1.25.40.10">
    <property type="entry name" value="Tetratricopeptide repeat domain"/>
    <property type="match status" value="3"/>
</dbReference>
<evidence type="ECO:0000313" key="3">
    <source>
        <dbReference type="Proteomes" id="UP001222770"/>
    </source>
</evidence>
<gene>
    <name evidence="2" type="ORF">POM99_02615</name>
</gene>
<accession>A0ABT6CDS8</accession>